<name>A0A1I2THS2_9EURY</name>
<feature type="domain" description="DUF7260" evidence="2">
    <location>
        <begin position="7"/>
        <end position="252"/>
    </location>
</feature>
<protein>
    <recommendedName>
        <fullName evidence="2">DUF7260 domain-containing protein</fullName>
    </recommendedName>
</protein>
<dbReference type="Proteomes" id="UP000198876">
    <property type="component" value="Unassembled WGS sequence"/>
</dbReference>
<evidence type="ECO:0000256" key="1">
    <source>
        <dbReference type="SAM" id="Coils"/>
    </source>
</evidence>
<proteinExistence type="predicted"/>
<reference evidence="4" key="1">
    <citation type="submission" date="2016-10" db="EMBL/GenBank/DDBJ databases">
        <authorList>
            <person name="Varghese N."/>
            <person name="Submissions S."/>
        </authorList>
    </citation>
    <scope>NUCLEOTIDE SEQUENCE [LARGE SCALE GENOMIC DNA]</scope>
    <source>
        <strain evidence="4">CGMCC 1.7739</strain>
    </source>
</reference>
<dbReference type="Pfam" id="PF23921">
    <property type="entry name" value="DUF7260"/>
    <property type="match status" value="1"/>
</dbReference>
<evidence type="ECO:0000313" key="4">
    <source>
        <dbReference type="Proteomes" id="UP000198876"/>
    </source>
</evidence>
<feature type="coiled-coil region" evidence="1">
    <location>
        <begin position="141"/>
        <end position="201"/>
    </location>
</feature>
<dbReference type="OrthoDB" id="213880at2157"/>
<dbReference type="EMBL" id="FOOQ01000002">
    <property type="protein sequence ID" value="SFG64425.1"/>
    <property type="molecule type" value="Genomic_DNA"/>
</dbReference>
<organism evidence="3 4">
    <name type="scientific">Halopelagius inordinatus</name>
    <dbReference type="NCBI Taxonomy" id="553467"/>
    <lineage>
        <taxon>Archaea</taxon>
        <taxon>Methanobacteriati</taxon>
        <taxon>Methanobacteriota</taxon>
        <taxon>Stenosarchaea group</taxon>
        <taxon>Halobacteria</taxon>
        <taxon>Halobacteriales</taxon>
        <taxon>Haloferacaceae</taxon>
    </lineage>
</organism>
<evidence type="ECO:0000313" key="3">
    <source>
        <dbReference type="EMBL" id="SFG64425.1"/>
    </source>
</evidence>
<dbReference type="InterPro" id="IPR055684">
    <property type="entry name" value="DUF7260"/>
</dbReference>
<keyword evidence="4" id="KW-1185">Reference proteome</keyword>
<accession>A0A1I2THS2</accession>
<dbReference type="RefSeq" id="WP_092892997.1">
    <property type="nucleotide sequence ID" value="NZ_FOOQ01000002.1"/>
</dbReference>
<dbReference type="STRING" id="553467.SAMN04488063_2702"/>
<evidence type="ECO:0000259" key="2">
    <source>
        <dbReference type="Pfam" id="PF23921"/>
    </source>
</evidence>
<gene>
    <name evidence="3" type="ORF">SAMN04488063_2702</name>
</gene>
<dbReference type="AlphaFoldDB" id="A0A1I2THS2"/>
<keyword evidence="1" id="KW-0175">Coiled coil</keyword>
<sequence>MPDPLDPLLSARRDARNEHRVVSKQRDAFRRFKSHVEATSATTIEGACSDGGGPAGWTATRSSSGDACRTVRRAFAELVQPHVTESDDENPSVHQTIAAELTEEVAVALAAKGGGNQFTPQLKRAILDHTAQRLAENTVMVRVLERERTSLDEAVDDLKAARGRLPATDEATLILADTDDLLEMREELAAVESRLDGVAERRQEVLRHVSATGLKAGIRHDAVVEYLSSDRAVTYPVLSVVGRLTARCEKKRDAVHDALRDDD</sequence>